<evidence type="ECO:0000259" key="8">
    <source>
        <dbReference type="Pfam" id="PF01478"/>
    </source>
</evidence>
<evidence type="ECO:0000256" key="4">
    <source>
        <dbReference type="ARBA" id="ARBA00022692"/>
    </source>
</evidence>
<dbReference type="GO" id="GO:0004190">
    <property type="term" value="F:aspartic-type endopeptidase activity"/>
    <property type="evidence" value="ECO:0007669"/>
    <property type="project" value="InterPro"/>
</dbReference>
<proteinExistence type="inferred from homology"/>
<evidence type="ECO:0000256" key="2">
    <source>
        <dbReference type="ARBA" id="ARBA00005801"/>
    </source>
</evidence>
<comment type="caution">
    <text evidence="10">The sequence shown here is derived from an EMBL/GenBank/DDBJ whole genome shotgun (WGS) entry which is preliminary data.</text>
</comment>
<evidence type="ECO:0000256" key="5">
    <source>
        <dbReference type="ARBA" id="ARBA00022989"/>
    </source>
</evidence>
<accession>A0A433RRW4</accession>
<evidence type="ECO:0000259" key="9">
    <source>
        <dbReference type="Pfam" id="PF06750"/>
    </source>
</evidence>
<keyword evidence="6 7" id="KW-0472">Membrane</keyword>
<name>A0A433RRW4_9BACL</name>
<feature type="domain" description="Prepilin type IV endopeptidase peptidase" evidence="8">
    <location>
        <begin position="100"/>
        <end position="202"/>
    </location>
</feature>
<dbReference type="OrthoDB" id="9789291at2"/>
<protein>
    <recommendedName>
        <fullName evidence="12">Prepilin peptidase</fullName>
    </recommendedName>
</protein>
<dbReference type="RefSeq" id="WP_126991098.1">
    <property type="nucleotide sequence ID" value="NZ_JTFC01000032.1"/>
</dbReference>
<evidence type="ECO:0000256" key="3">
    <source>
        <dbReference type="ARBA" id="ARBA00022475"/>
    </source>
</evidence>
<feature type="transmembrane region" description="Helical" evidence="7">
    <location>
        <begin position="96"/>
        <end position="116"/>
    </location>
</feature>
<evidence type="ECO:0000313" key="10">
    <source>
        <dbReference type="EMBL" id="RUS54369.1"/>
    </source>
</evidence>
<dbReference type="InterPro" id="IPR050882">
    <property type="entry name" value="Prepilin_peptidase/N-MTase"/>
</dbReference>
<feature type="transmembrane region" description="Helical" evidence="7">
    <location>
        <begin position="145"/>
        <end position="162"/>
    </location>
</feature>
<evidence type="ECO:0000256" key="7">
    <source>
        <dbReference type="SAM" id="Phobius"/>
    </source>
</evidence>
<evidence type="ECO:0008006" key="12">
    <source>
        <dbReference type="Google" id="ProtNLM"/>
    </source>
</evidence>
<dbReference type="Pfam" id="PF06750">
    <property type="entry name" value="A24_N_bact"/>
    <property type="match status" value="1"/>
</dbReference>
<keyword evidence="4 7" id="KW-0812">Transmembrane</keyword>
<reference evidence="10 11" key="1">
    <citation type="submission" date="2014-11" db="EMBL/GenBank/DDBJ databases">
        <title>Genome sequence and analysis of novel Kurthia sp.</title>
        <authorList>
            <person name="Lawson J.N."/>
            <person name="Gonzalez J.E."/>
            <person name="Rinauldi L."/>
            <person name="Xuan Z."/>
            <person name="Firman A."/>
            <person name="Shaddox L."/>
            <person name="Trudeau A."/>
            <person name="Shah S."/>
            <person name="Reiman D."/>
        </authorList>
    </citation>
    <scope>NUCLEOTIDE SEQUENCE [LARGE SCALE GENOMIC DNA]</scope>
    <source>
        <strain evidence="10 11">3B1D</strain>
    </source>
</reference>
<feature type="transmembrane region" description="Helical" evidence="7">
    <location>
        <begin position="6"/>
        <end position="23"/>
    </location>
</feature>
<organism evidence="10 11">
    <name type="scientific">Candidatus Kurthia intestinigallinarum</name>
    <dbReference type="NCBI Taxonomy" id="1562256"/>
    <lineage>
        <taxon>Bacteria</taxon>
        <taxon>Bacillati</taxon>
        <taxon>Bacillota</taxon>
        <taxon>Bacilli</taxon>
        <taxon>Bacillales</taxon>
        <taxon>Caryophanaceae</taxon>
        <taxon>Kurthia</taxon>
    </lineage>
</organism>
<gene>
    <name evidence="10" type="ORF">QI30_13200</name>
</gene>
<dbReference type="PANTHER" id="PTHR30487:SF0">
    <property type="entry name" value="PREPILIN LEADER PEPTIDASE_N-METHYLTRANSFERASE-RELATED"/>
    <property type="match status" value="1"/>
</dbReference>
<dbReference type="EMBL" id="JTFC01000032">
    <property type="protein sequence ID" value="RUS54369.1"/>
    <property type="molecule type" value="Genomic_DNA"/>
</dbReference>
<feature type="transmembrane region" description="Helical" evidence="7">
    <location>
        <begin position="215"/>
        <end position="237"/>
    </location>
</feature>
<dbReference type="Gene3D" id="1.20.120.1220">
    <property type="match status" value="1"/>
</dbReference>
<dbReference type="InterPro" id="IPR000045">
    <property type="entry name" value="Prepilin_IV_endopep_pep"/>
</dbReference>
<keyword evidence="3" id="KW-1003">Cell membrane</keyword>
<sequence length="239" mass="26758">MPVLLFIITACFASFCHVVGYRLPKKQSFIVGRSCCEQCHTVLKPVELIPILSYILLRGRCRHCQKLIPLLSPFLEVLSGLLVVALYSVYGLSNAFFLGFVLVLLFVTISVSDMYYQLIPNRILLFFWSVIFIICSFEPELLFMRIVGSASIFLFLALFAWLSHGGIGGGDVKLYAIIGAVLGLPLAFVSLFLATLCGFVWFFVGRASTTREIPFAPSIAIATMVTYFYGEAFLNWYTH</sequence>
<feature type="transmembrane region" description="Helical" evidence="7">
    <location>
        <begin position="123"/>
        <end position="139"/>
    </location>
</feature>
<evidence type="ECO:0000313" key="11">
    <source>
        <dbReference type="Proteomes" id="UP000288623"/>
    </source>
</evidence>
<evidence type="ECO:0000256" key="6">
    <source>
        <dbReference type="ARBA" id="ARBA00023136"/>
    </source>
</evidence>
<comment type="similarity">
    <text evidence="2">Belongs to the peptidase A24 family.</text>
</comment>
<keyword evidence="5 7" id="KW-1133">Transmembrane helix</keyword>
<evidence type="ECO:0000256" key="1">
    <source>
        <dbReference type="ARBA" id="ARBA00004651"/>
    </source>
</evidence>
<feature type="transmembrane region" description="Helical" evidence="7">
    <location>
        <begin position="174"/>
        <end position="203"/>
    </location>
</feature>
<dbReference type="GO" id="GO:0005886">
    <property type="term" value="C:plasma membrane"/>
    <property type="evidence" value="ECO:0007669"/>
    <property type="project" value="UniProtKB-SubCell"/>
</dbReference>
<dbReference type="Proteomes" id="UP000288623">
    <property type="component" value="Unassembled WGS sequence"/>
</dbReference>
<dbReference type="AlphaFoldDB" id="A0A433RRW4"/>
<dbReference type="PANTHER" id="PTHR30487">
    <property type="entry name" value="TYPE 4 PREPILIN-LIKE PROTEINS LEADER PEPTIDE-PROCESSING ENZYME"/>
    <property type="match status" value="1"/>
</dbReference>
<feature type="transmembrane region" description="Helical" evidence="7">
    <location>
        <begin position="67"/>
        <end position="90"/>
    </location>
</feature>
<feature type="domain" description="Prepilin peptidase A24 N-terminal" evidence="9">
    <location>
        <begin position="7"/>
        <end position="88"/>
    </location>
</feature>
<dbReference type="Pfam" id="PF01478">
    <property type="entry name" value="Peptidase_A24"/>
    <property type="match status" value="1"/>
</dbReference>
<dbReference type="GO" id="GO:0006465">
    <property type="term" value="P:signal peptide processing"/>
    <property type="evidence" value="ECO:0007669"/>
    <property type="project" value="TreeGrafter"/>
</dbReference>
<comment type="subcellular location">
    <subcellularLocation>
        <location evidence="1">Cell membrane</location>
        <topology evidence="1">Multi-pass membrane protein</topology>
    </subcellularLocation>
</comment>
<dbReference type="InterPro" id="IPR010627">
    <property type="entry name" value="Prepilin_pept_A24_N"/>
</dbReference>
<keyword evidence="11" id="KW-1185">Reference proteome</keyword>